<comment type="subcellular location">
    <subcellularLocation>
        <location evidence="1">Nucleus</location>
    </subcellularLocation>
</comment>
<evidence type="ECO:0000313" key="3">
    <source>
        <dbReference type="EMBL" id="KAI3851862.1"/>
    </source>
</evidence>
<dbReference type="Proteomes" id="UP001202328">
    <property type="component" value="Unassembled WGS sequence"/>
</dbReference>
<comment type="similarity">
    <text evidence="1">Belongs to the TFIIF alpha subunit family.</text>
</comment>
<evidence type="ECO:0000313" key="4">
    <source>
        <dbReference type="Proteomes" id="UP001202328"/>
    </source>
</evidence>
<dbReference type="PANTHER" id="PTHR13011:SF0">
    <property type="entry name" value="GENERAL TRANSCRIPTION FACTOR IIF SUBUNIT 1"/>
    <property type="match status" value="1"/>
</dbReference>
<dbReference type="PANTHER" id="PTHR13011">
    <property type="entry name" value="TFIIF-ALPHA"/>
    <property type="match status" value="1"/>
</dbReference>
<sequence>METDSKSSAKEGSASASKGNNAIPSSGPASLSAKAPAHPSTGPVTEEEIRAVLLESAPITTEGLVAEFWGRLKSEVDKNAFAAILRRISKKQKFDGANYLVLRAPADSSTGPGKMKSKEKRNGFAAIVRRISKIQKVDEANYVVLRDNNPSTGRVTEEEIRAFLVQSTLLATRELVTKFIGRLNSKEDKDAFVAILSKIVKAQKFDGASYLILKDK</sequence>
<feature type="compositionally biased region" description="Low complexity" evidence="2">
    <location>
        <begin position="10"/>
        <end position="19"/>
    </location>
</feature>
<dbReference type="EMBL" id="JAJJMB010015809">
    <property type="protein sequence ID" value="KAI3851862.1"/>
    <property type="molecule type" value="Genomic_DNA"/>
</dbReference>
<gene>
    <name evidence="3" type="ORF">MKW98_019861</name>
</gene>
<dbReference type="InterPro" id="IPR036390">
    <property type="entry name" value="WH_DNA-bd_sf"/>
</dbReference>
<accession>A0AAD4S1B7</accession>
<keyword evidence="4" id="KW-1185">Reference proteome</keyword>
<reference evidence="3" key="1">
    <citation type="submission" date="2022-04" db="EMBL/GenBank/DDBJ databases">
        <title>A functionally conserved STORR gene fusion in Papaver species that diverged 16.8 million years ago.</title>
        <authorList>
            <person name="Catania T."/>
        </authorList>
    </citation>
    <scope>NUCLEOTIDE SEQUENCE</scope>
    <source>
        <strain evidence="3">S-188037</strain>
    </source>
</reference>
<comment type="caution">
    <text evidence="3">The sequence shown here is derived from an EMBL/GenBank/DDBJ whole genome shotgun (WGS) entry which is preliminary data.</text>
</comment>
<dbReference type="GO" id="GO:0001096">
    <property type="term" value="F:TFIIF-class transcription factor complex binding"/>
    <property type="evidence" value="ECO:0007669"/>
    <property type="project" value="TreeGrafter"/>
</dbReference>
<dbReference type="SUPFAM" id="SSF46785">
    <property type="entry name" value="Winged helix' DNA-binding domain"/>
    <property type="match status" value="2"/>
</dbReference>
<feature type="region of interest" description="Disordered" evidence="2">
    <location>
        <begin position="1"/>
        <end position="44"/>
    </location>
</feature>
<dbReference type="AlphaFoldDB" id="A0AAD4S1B7"/>
<organism evidence="3 4">
    <name type="scientific">Papaver atlanticum</name>
    <dbReference type="NCBI Taxonomy" id="357466"/>
    <lineage>
        <taxon>Eukaryota</taxon>
        <taxon>Viridiplantae</taxon>
        <taxon>Streptophyta</taxon>
        <taxon>Embryophyta</taxon>
        <taxon>Tracheophyta</taxon>
        <taxon>Spermatophyta</taxon>
        <taxon>Magnoliopsida</taxon>
        <taxon>Ranunculales</taxon>
        <taxon>Papaveraceae</taxon>
        <taxon>Papaveroideae</taxon>
        <taxon>Papaver</taxon>
    </lineage>
</organism>
<comment type="function">
    <text evidence="1">TFIIF is a general transcription initiation factor that binds to RNA polymerase II and helps to recruit it to the initiation complex in collaboration with TFIIB. It promotes transcription elongation.</text>
</comment>
<dbReference type="GO" id="GO:0032968">
    <property type="term" value="P:positive regulation of transcription elongation by RNA polymerase II"/>
    <property type="evidence" value="ECO:0007669"/>
    <property type="project" value="InterPro"/>
</dbReference>
<feature type="compositionally biased region" description="Polar residues" evidence="2">
    <location>
        <begin position="20"/>
        <end position="29"/>
    </location>
</feature>
<proteinExistence type="inferred from homology"/>
<dbReference type="InterPro" id="IPR036388">
    <property type="entry name" value="WH-like_DNA-bd_sf"/>
</dbReference>
<protein>
    <recommendedName>
        <fullName evidence="1">Transcription initiation factor IIF subunit alpha</fullName>
    </recommendedName>
</protein>
<dbReference type="GO" id="GO:0006367">
    <property type="term" value="P:transcription initiation at RNA polymerase II promoter"/>
    <property type="evidence" value="ECO:0007669"/>
    <property type="project" value="InterPro"/>
</dbReference>
<dbReference type="GO" id="GO:0005674">
    <property type="term" value="C:transcription factor TFIIF complex"/>
    <property type="evidence" value="ECO:0007669"/>
    <property type="project" value="TreeGrafter"/>
</dbReference>
<keyword evidence="1" id="KW-0238">DNA-binding</keyword>
<dbReference type="Pfam" id="PF05793">
    <property type="entry name" value="TFIIF_alpha"/>
    <property type="match status" value="2"/>
</dbReference>
<name>A0AAD4S1B7_9MAGN</name>
<evidence type="ECO:0000256" key="2">
    <source>
        <dbReference type="SAM" id="MobiDB-lite"/>
    </source>
</evidence>
<dbReference type="InterPro" id="IPR008851">
    <property type="entry name" value="TFIIF-alpha"/>
</dbReference>
<dbReference type="GO" id="GO:0016251">
    <property type="term" value="F:RNA polymerase II general transcription initiation factor activity"/>
    <property type="evidence" value="ECO:0007669"/>
    <property type="project" value="TreeGrafter"/>
</dbReference>
<keyword evidence="1" id="KW-0539">Nucleus</keyword>
<dbReference type="Gene3D" id="1.10.10.10">
    <property type="entry name" value="Winged helix-like DNA-binding domain superfamily/Winged helix DNA-binding domain"/>
    <property type="match status" value="2"/>
</dbReference>
<dbReference type="GO" id="GO:0003677">
    <property type="term" value="F:DNA binding"/>
    <property type="evidence" value="ECO:0007669"/>
    <property type="project" value="UniProtKB-KW"/>
</dbReference>
<evidence type="ECO:0000256" key="1">
    <source>
        <dbReference type="RuleBase" id="RU366044"/>
    </source>
</evidence>
<keyword evidence="1" id="KW-0805">Transcription regulation</keyword>
<keyword evidence="1" id="KW-0804">Transcription</keyword>